<keyword evidence="2" id="KW-1185">Reference proteome</keyword>
<dbReference type="eggNOG" id="COG3608">
    <property type="taxonomic scope" value="Bacteria"/>
</dbReference>
<sequence length="279" mass="30442">MKHLIIVRGGGELGSGIAHCLHRAGFRVLILEQKKPTATRRKVTFSDAMYRGESEVERVKCYRAKSIEDAQKRLKKGEIMMIADPEAKCVAALKPDVLIDAIVAHKNHGKEKGLAEHTIALGPGFCAGRDVDTVVETGRGHNLGRLIYEGYSSKDLDHGNGTVGENPNIEHLVFAPADGRVEMLRTISLMVKQGEVIGQLHVKDGEAVEIKATIDGVLRGAIYDGSKVEAGQKIADIHPTMGQEECYTISDKARCIGGSVLEAVMAWESEKPKHRFFGH</sequence>
<dbReference type="EMBL" id="CYYU01000001">
    <property type="protein sequence ID" value="CUN34230.1"/>
    <property type="molecule type" value="Genomic_DNA"/>
</dbReference>
<gene>
    <name evidence="1" type="ORF">ERS852385_00030</name>
</gene>
<dbReference type="OrthoDB" id="9815497at2"/>
<organism evidence="1 2">
    <name type="scientific">Mitsuokella jalaludinii</name>
    <dbReference type="NCBI Taxonomy" id="187979"/>
    <lineage>
        <taxon>Bacteria</taxon>
        <taxon>Bacillati</taxon>
        <taxon>Bacillota</taxon>
        <taxon>Negativicutes</taxon>
        <taxon>Selenomonadales</taxon>
        <taxon>Selenomonadaceae</taxon>
        <taxon>Mitsuokella</taxon>
    </lineage>
</organism>
<reference evidence="1 2" key="1">
    <citation type="submission" date="2015-09" db="EMBL/GenBank/DDBJ databases">
        <authorList>
            <consortium name="Pathogen Informatics"/>
        </authorList>
    </citation>
    <scope>NUCLEOTIDE SEQUENCE [LARGE SCALE GENOMIC DNA]</scope>
    <source>
        <strain evidence="1 2">2789STDY5608828</strain>
    </source>
</reference>
<dbReference type="Proteomes" id="UP000095546">
    <property type="component" value="Unassembled WGS sequence"/>
</dbReference>
<dbReference type="RefSeq" id="WP_036374099.1">
    <property type="nucleotide sequence ID" value="NZ_CABIWZ010000001.1"/>
</dbReference>
<protein>
    <submittedName>
        <fullName evidence="1">Selenium-dependent molybdenum hydroxylase system protein, YqeB family</fullName>
    </submittedName>
</protein>
<dbReference type="STRING" id="187979.ERS852385_00030"/>
<name>A0A173W5D3_9FIRM</name>
<dbReference type="AlphaFoldDB" id="A0A173W5D3"/>
<dbReference type="GeneID" id="83709868"/>
<evidence type="ECO:0000313" key="1">
    <source>
        <dbReference type="EMBL" id="CUN34230.1"/>
    </source>
</evidence>
<dbReference type="InterPro" id="IPR017695">
    <property type="entry name" value="Se-dep_Mo_hydrolase_YqeB"/>
</dbReference>
<dbReference type="NCBIfam" id="TIGR03309">
    <property type="entry name" value="matur_yqeB"/>
    <property type="match status" value="1"/>
</dbReference>
<proteinExistence type="predicted"/>
<accession>A0A173W5D3</accession>
<evidence type="ECO:0000313" key="2">
    <source>
        <dbReference type="Proteomes" id="UP000095546"/>
    </source>
</evidence>